<keyword evidence="1" id="KW-0805">Transcription regulation</keyword>
<dbReference type="InterPro" id="IPR036271">
    <property type="entry name" value="Tet_transcr_reg_TetR-rel_C_sf"/>
</dbReference>
<dbReference type="Pfam" id="PF00440">
    <property type="entry name" value="TetR_N"/>
    <property type="match status" value="1"/>
</dbReference>
<sequence length="189" mass="20115">MGHSQADKARSRERILNEAAAQIRDAGLDALSIGRLMQRVKLTHGGFYGHFASRSELIAAALEQALAAGEAAAHAARAPDKPVSVNAMARSYLSRTHRDSRKSGCAISALISDVGRADAECRAVMEPHIEAFIAKVAETFGDDDDARATMAVSAMVGALAISRVLTDQKRSDAVLRTVRDAVIAMESDK</sequence>
<dbReference type="Gene3D" id="1.10.357.10">
    <property type="entry name" value="Tetracycline Repressor, domain 2"/>
    <property type="match status" value="1"/>
</dbReference>
<reference evidence="6" key="1">
    <citation type="submission" date="2019-02" db="EMBL/GenBank/DDBJ databases">
        <authorList>
            <person name="Pothier F.J."/>
        </authorList>
    </citation>
    <scope>NUCLEOTIDE SEQUENCE</scope>
    <source>
        <strain evidence="6">CI-1B</strain>
    </source>
</reference>
<evidence type="ECO:0000256" key="3">
    <source>
        <dbReference type="ARBA" id="ARBA00023163"/>
    </source>
</evidence>
<dbReference type="Gene3D" id="1.10.10.60">
    <property type="entry name" value="Homeodomain-like"/>
    <property type="match status" value="1"/>
</dbReference>
<dbReference type="PANTHER" id="PTHR47506">
    <property type="entry name" value="TRANSCRIPTIONAL REGULATORY PROTEIN"/>
    <property type="match status" value="1"/>
</dbReference>
<dbReference type="AlphaFoldDB" id="A0A508TZV7"/>
<dbReference type="PANTHER" id="PTHR47506:SF7">
    <property type="entry name" value="TRANSCRIPTIONAL REGULATORY PROTEIN"/>
    <property type="match status" value="1"/>
</dbReference>
<dbReference type="InterPro" id="IPR009057">
    <property type="entry name" value="Homeodomain-like_sf"/>
</dbReference>
<feature type="domain" description="HTH tetR-type" evidence="5">
    <location>
        <begin position="9"/>
        <end position="69"/>
    </location>
</feature>
<evidence type="ECO:0000256" key="4">
    <source>
        <dbReference type="PROSITE-ProRule" id="PRU00335"/>
    </source>
</evidence>
<evidence type="ECO:0000256" key="1">
    <source>
        <dbReference type="ARBA" id="ARBA00023015"/>
    </source>
</evidence>
<comment type="caution">
    <text evidence="6">The sequence shown here is derived from an EMBL/GenBank/DDBJ whole genome shotgun (WGS) entry which is preliminary data.</text>
</comment>
<dbReference type="InterPro" id="IPR001647">
    <property type="entry name" value="HTH_TetR"/>
</dbReference>
<dbReference type="SUPFAM" id="SSF48498">
    <property type="entry name" value="Tetracyclin repressor-like, C-terminal domain"/>
    <property type="match status" value="1"/>
</dbReference>
<evidence type="ECO:0000313" key="6">
    <source>
        <dbReference type="EMBL" id="VIO79971.1"/>
    </source>
</evidence>
<proteinExistence type="predicted"/>
<organism evidence="6 7">
    <name type="scientific">Bradyrhizobium ivorense</name>
    <dbReference type="NCBI Taxonomy" id="2511166"/>
    <lineage>
        <taxon>Bacteria</taxon>
        <taxon>Pseudomonadati</taxon>
        <taxon>Pseudomonadota</taxon>
        <taxon>Alphaproteobacteria</taxon>
        <taxon>Hyphomicrobiales</taxon>
        <taxon>Nitrobacteraceae</taxon>
        <taxon>Bradyrhizobium</taxon>
    </lineage>
</organism>
<dbReference type="GO" id="GO:0003677">
    <property type="term" value="F:DNA binding"/>
    <property type="evidence" value="ECO:0007669"/>
    <property type="project" value="UniProtKB-UniRule"/>
</dbReference>
<dbReference type="PROSITE" id="PS50977">
    <property type="entry name" value="HTH_TETR_2"/>
    <property type="match status" value="1"/>
</dbReference>
<dbReference type="RefSeq" id="WP_139864704.1">
    <property type="nucleotide sequence ID" value="NZ_CAADFC020000033.1"/>
</dbReference>
<dbReference type="OrthoDB" id="9798857at2"/>
<keyword evidence="2 4" id="KW-0238">DNA-binding</keyword>
<name>A0A508TZV7_9BRAD</name>
<dbReference type="Proteomes" id="UP000328092">
    <property type="component" value="Unassembled WGS sequence"/>
</dbReference>
<evidence type="ECO:0000259" key="5">
    <source>
        <dbReference type="PROSITE" id="PS50977"/>
    </source>
</evidence>
<accession>A0A508TZV7</accession>
<keyword evidence="7" id="KW-1185">Reference proteome</keyword>
<evidence type="ECO:0000256" key="2">
    <source>
        <dbReference type="ARBA" id="ARBA00023125"/>
    </source>
</evidence>
<dbReference type="EMBL" id="CAADFC020000033">
    <property type="protein sequence ID" value="VIO79971.1"/>
    <property type="molecule type" value="Genomic_DNA"/>
</dbReference>
<gene>
    <name evidence="6" type="ORF">CI1B_83050</name>
</gene>
<protein>
    <recommendedName>
        <fullName evidence="5">HTH tetR-type domain-containing protein</fullName>
    </recommendedName>
</protein>
<dbReference type="SUPFAM" id="SSF46689">
    <property type="entry name" value="Homeodomain-like"/>
    <property type="match status" value="1"/>
</dbReference>
<feature type="DNA-binding region" description="H-T-H motif" evidence="4">
    <location>
        <begin position="32"/>
        <end position="51"/>
    </location>
</feature>
<evidence type="ECO:0000313" key="7">
    <source>
        <dbReference type="Proteomes" id="UP000328092"/>
    </source>
</evidence>
<keyword evidence="3" id="KW-0804">Transcription</keyword>